<evidence type="ECO:0000256" key="7">
    <source>
        <dbReference type="ARBA" id="ARBA00022989"/>
    </source>
</evidence>
<feature type="transmembrane region" description="Helical" evidence="14">
    <location>
        <begin position="278"/>
        <end position="299"/>
    </location>
</feature>
<feature type="transmembrane region" description="Helical" evidence="14">
    <location>
        <begin position="28"/>
        <end position="48"/>
    </location>
</feature>
<feature type="transmembrane region" description="Helical" evidence="14">
    <location>
        <begin position="149"/>
        <end position="170"/>
    </location>
</feature>
<dbReference type="PANTHER" id="PTHR43448">
    <property type="entry name" value="PROTOHEME IX FARNESYLTRANSFERASE, MITOCHONDRIAL"/>
    <property type="match status" value="1"/>
</dbReference>
<dbReference type="PROSITE" id="PS00943">
    <property type="entry name" value="UBIA"/>
    <property type="match status" value="1"/>
</dbReference>
<comment type="pathway">
    <text evidence="2 14">Porphyrin-containing compound metabolism; heme O biosynthesis; heme O from protoheme: step 1/1.</text>
</comment>
<sequence length="307" mass="33838">MATTGELSILNQGTITWRRYYEMTKPKVVLLIAFTALVGMLLSTPGAVPLKLLLFGLAGISLAAACGAVINHILDQRIDALMERTSRRPIPSGRMDTRHAVGFALLLGIISMLMLATQVNLLTAGLTFLALIGYAFIYTLYLKRTTPQNIVWGGLAGAAPPLLGWCAITNSVPLDAFLLLLIVFIWTPPHFWPLAIHRRQEYARASIPMLPVTHGVDFTKQQILLYSLMLLAVSLMPFVIHMSGYLYLAGAFALGVGFVYHAFVLWRSDDNHHAMKTFGYSIVYLSLLFVLLLVDHYLLLLLPGLGA</sequence>
<dbReference type="EMBL" id="PKUN01000010">
    <property type="protein sequence ID" value="PLX61711.1"/>
    <property type="molecule type" value="Genomic_DNA"/>
</dbReference>
<dbReference type="EC" id="2.5.1.141" evidence="3 14"/>
<evidence type="ECO:0000256" key="2">
    <source>
        <dbReference type="ARBA" id="ARBA00004919"/>
    </source>
</evidence>
<evidence type="ECO:0000256" key="8">
    <source>
        <dbReference type="ARBA" id="ARBA00023133"/>
    </source>
</evidence>
<protein>
    <recommendedName>
        <fullName evidence="11 14">Protoheme IX farnesyltransferase</fullName>
        <ecNumber evidence="3 14">2.5.1.141</ecNumber>
    </recommendedName>
    <alternativeName>
        <fullName evidence="12 14">Heme B farnesyltransferase</fullName>
    </alternativeName>
    <alternativeName>
        <fullName evidence="10 14">Heme O synthase</fullName>
    </alternativeName>
</protein>
<dbReference type="CDD" id="cd13957">
    <property type="entry name" value="PT_UbiA_Cox10"/>
    <property type="match status" value="1"/>
</dbReference>
<dbReference type="UniPathway" id="UPA00834">
    <property type="reaction ID" value="UER00712"/>
</dbReference>
<evidence type="ECO:0000256" key="9">
    <source>
        <dbReference type="ARBA" id="ARBA00023136"/>
    </source>
</evidence>
<reference evidence="15 16" key="1">
    <citation type="submission" date="2017-11" db="EMBL/GenBank/DDBJ databases">
        <title>Genome-resolved metagenomics identifies genetic mobility, metabolic interactions, and unexpected diversity in perchlorate-reducing communities.</title>
        <authorList>
            <person name="Barnum T.P."/>
            <person name="Figueroa I.A."/>
            <person name="Carlstrom C.I."/>
            <person name="Lucas L.N."/>
            <person name="Engelbrektson A.L."/>
            <person name="Coates J.D."/>
        </authorList>
    </citation>
    <scope>NUCLEOTIDE SEQUENCE [LARGE SCALE GENOMIC DNA]</scope>
    <source>
        <strain evidence="15">BM301</strain>
    </source>
</reference>
<comment type="subcellular location">
    <subcellularLocation>
        <location evidence="1 14">Cell membrane</location>
        <topology evidence="1 14">Multi-pass membrane protein</topology>
    </subcellularLocation>
</comment>
<evidence type="ECO:0000313" key="16">
    <source>
        <dbReference type="Proteomes" id="UP000235015"/>
    </source>
</evidence>
<dbReference type="InterPro" id="IPR044878">
    <property type="entry name" value="UbiA_sf"/>
</dbReference>
<evidence type="ECO:0000256" key="6">
    <source>
        <dbReference type="ARBA" id="ARBA00022692"/>
    </source>
</evidence>
<evidence type="ECO:0000256" key="5">
    <source>
        <dbReference type="ARBA" id="ARBA00022679"/>
    </source>
</evidence>
<dbReference type="GO" id="GO:0005886">
    <property type="term" value="C:plasma membrane"/>
    <property type="evidence" value="ECO:0007669"/>
    <property type="project" value="UniProtKB-SubCell"/>
</dbReference>
<evidence type="ECO:0000313" key="15">
    <source>
        <dbReference type="EMBL" id="PLX61711.1"/>
    </source>
</evidence>
<feature type="transmembrane region" description="Helical" evidence="14">
    <location>
        <begin position="223"/>
        <end position="240"/>
    </location>
</feature>
<dbReference type="STRING" id="1111735.GCA_000428045_03815"/>
<keyword evidence="7 14" id="KW-1133">Transmembrane helix</keyword>
<feature type="transmembrane region" description="Helical" evidence="14">
    <location>
        <begin position="54"/>
        <end position="74"/>
    </location>
</feature>
<keyword evidence="4 14" id="KW-1003">Cell membrane</keyword>
<comment type="similarity">
    <text evidence="14">Belongs to the UbiA prenyltransferase family. Protoheme IX farnesyltransferase subfamily.</text>
</comment>
<dbReference type="Pfam" id="PF01040">
    <property type="entry name" value="UbiA"/>
    <property type="match status" value="1"/>
</dbReference>
<name>A0A2N6CWR7_9GAMM</name>
<dbReference type="NCBIfam" id="TIGR01473">
    <property type="entry name" value="cyoE_ctaB"/>
    <property type="match status" value="1"/>
</dbReference>
<keyword evidence="8 14" id="KW-0350">Heme biosynthesis</keyword>
<keyword evidence="9 14" id="KW-0472">Membrane</keyword>
<evidence type="ECO:0000256" key="4">
    <source>
        <dbReference type="ARBA" id="ARBA00022475"/>
    </source>
</evidence>
<dbReference type="InterPro" id="IPR000537">
    <property type="entry name" value="UbiA_prenyltransferase"/>
</dbReference>
<evidence type="ECO:0000256" key="10">
    <source>
        <dbReference type="ARBA" id="ARBA00030253"/>
    </source>
</evidence>
<proteinExistence type="inferred from homology"/>
<dbReference type="RefSeq" id="WP_273439016.1">
    <property type="nucleotide sequence ID" value="NZ_PKUN01000010.1"/>
</dbReference>
<evidence type="ECO:0000256" key="11">
    <source>
        <dbReference type="ARBA" id="ARBA00040810"/>
    </source>
</evidence>
<comment type="function">
    <text evidence="14">Converts heme B (protoheme IX) to heme O by substitution of the vinyl group on carbon 2 of heme B porphyrin ring with a hydroxyethyl farnesyl side group.</text>
</comment>
<evidence type="ECO:0000256" key="12">
    <source>
        <dbReference type="ARBA" id="ARBA00042475"/>
    </source>
</evidence>
<dbReference type="Proteomes" id="UP000235015">
    <property type="component" value="Unassembled WGS sequence"/>
</dbReference>
<dbReference type="AlphaFoldDB" id="A0A2N6CWR7"/>
<dbReference type="GO" id="GO:0048034">
    <property type="term" value="P:heme O biosynthetic process"/>
    <property type="evidence" value="ECO:0007669"/>
    <property type="project" value="UniProtKB-UniRule"/>
</dbReference>
<dbReference type="HAMAP" id="MF_00154">
    <property type="entry name" value="CyoE_CtaB"/>
    <property type="match status" value="1"/>
</dbReference>
<organism evidence="15 16">
    <name type="scientific">Sedimenticola selenatireducens</name>
    <dbReference type="NCBI Taxonomy" id="191960"/>
    <lineage>
        <taxon>Bacteria</taxon>
        <taxon>Pseudomonadati</taxon>
        <taxon>Pseudomonadota</taxon>
        <taxon>Gammaproteobacteria</taxon>
        <taxon>Chromatiales</taxon>
        <taxon>Sedimenticolaceae</taxon>
        <taxon>Sedimenticola</taxon>
    </lineage>
</organism>
<feature type="transmembrane region" description="Helical" evidence="14">
    <location>
        <begin position="121"/>
        <end position="142"/>
    </location>
</feature>
<feature type="transmembrane region" description="Helical" evidence="14">
    <location>
        <begin position="95"/>
        <end position="115"/>
    </location>
</feature>
<accession>A0A2N6CWR7</accession>
<evidence type="ECO:0000256" key="14">
    <source>
        <dbReference type="HAMAP-Rule" id="MF_00154"/>
    </source>
</evidence>
<comment type="miscellaneous">
    <text evidence="14">Carbon 2 of the heme B porphyrin ring is defined according to the Fischer nomenclature.</text>
</comment>
<dbReference type="GO" id="GO:0008495">
    <property type="term" value="F:protoheme IX farnesyltransferase activity"/>
    <property type="evidence" value="ECO:0007669"/>
    <property type="project" value="UniProtKB-UniRule"/>
</dbReference>
<keyword evidence="6 14" id="KW-0812">Transmembrane</keyword>
<feature type="transmembrane region" description="Helical" evidence="14">
    <location>
        <begin position="176"/>
        <end position="196"/>
    </location>
</feature>
<dbReference type="InterPro" id="IPR030470">
    <property type="entry name" value="UbiA_prenylTrfase_CS"/>
</dbReference>
<dbReference type="PANTHER" id="PTHR43448:SF7">
    <property type="entry name" value="4-HYDROXYBENZOATE SOLANESYLTRANSFERASE"/>
    <property type="match status" value="1"/>
</dbReference>
<dbReference type="Gene3D" id="1.10.357.140">
    <property type="entry name" value="UbiA prenyltransferase"/>
    <property type="match status" value="1"/>
</dbReference>
<gene>
    <name evidence="14" type="primary">cyoE</name>
    <name evidence="15" type="ORF">C0630_09210</name>
</gene>
<evidence type="ECO:0000256" key="13">
    <source>
        <dbReference type="ARBA" id="ARBA00047690"/>
    </source>
</evidence>
<comment type="catalytic activity">
    <reaction evidence="13 14">
        <text>heme b + (2E,6E)-farnesyl diphosphate + H2O = Fe(II)-heme o + diphosphate</text>
        <dbReference type="Rhea" id="RHEA:28070"/>
        <dbReference type="ChEBI" id="CHEBI:15377"/>
        <dbReference type="ChEBI" id="CHEBI:33019"/>
        <dbReference type="ChEBI" id="CHEBI:60344"/>
        <dbReference type="ChEBI" id="CHEBI:60530"/>
        <dbReference type="ChEBI" id="CHEBI:175763"/>
        <dbReference type="EC" id="2.5.1.141"/>
    </reaction>
</comment>
<evidence type="ECO:0000256" key="3">
    <source>
        <dbReference type="ARBA" id="ARBA00012292"/>
    </source>
</evidence>
<dbReference type="FunFam" id="1.10.357.140:FF:000001">
    <property type="entry name" value="Protoheme IX farnesyltransferase"/>
    <property type="match status" value="1"/>
</dbReference>
<keyword evidence="5 14" id="KW-0808">Transferase</keyword>
<dbReference type="InterPro" id="IPR006369">
    <property type="entry name" value="Protohaem_IX_farnesylTrfase"/>
</dbReference>
<feature type="transmembrane region" description="Helical" evidence="14">
    <location>
        <begin position="246"/>
        <end position="266"/>
    </location>
</feature>
<comment type="caution">
    <text evidence="15">The sequence shown here is derived from an EMBL/GenBank/DDBJ whole genome shotgun (WGS) entry which is preliminary data.</text>
</comment>
<evidence type="ECO:0000256" key="1">
    <source>
        <dbReference type="ARBA" id="ARBA00004651"/>
    </source>
</evidence>
<dbReference type="NCBIfam" id="NF003349">
    <property type="entry name" value="PRK04375.1-2"/>
    <property type="match status" value="1"/>
</dbReference>